<proteinExistence type="predicted"/>
<accession>X0WZQ0</accession>
<feature type="non-terminal residue" evidence="1">
    <location>
        <position position="1"/>
    </location>
</feature>
<name>X0WZQ0_9ZZZZ</name>
<dbReference type="EMBL" id="BARS01047604">
    <property type="protein sequence ID" value="GAG28672.1"/>
    <property type="molecule type" value="Genomic_DNA"/>
</dbReference>
<dbReference type="AlphaFoldDB" id="X0WZQ0"/>
<organism evidence="1">
    <name type="scientific">marine sediment metagenome</name>
    <dbReference type="NCBI Taxonomy" id="412755"/>
    <lineage>
        <taxon>unclassified sequences</taxon>
        <taxon>metagenomes</taxon>
        <taxon>ecological metagenomes</taxon>
    </lineage>
</organism>
<evidence type="ECO:0008006" key="2">
    <source>
        <dbReference type="Google" id="ProtNLM"/>
    </source>
</evidence>
<reference evidence="1" key="1">
    <citation type="journal article" date="2014" name="Front. Microbiol.">
        <title>High frequency of phylogenetically diverse reductive dehalogenase-homologous genes in deep subseafloor sedimentary metagenomes.</title>
        <authorList>
            <person name="Kawai M."/>
            <person name="Futagami T."/>
            <person name="Toyoda A."/>
            <person name="Takaki Y."/>
            <person name="Nishi S."/>
            <person name="Hori S."/>
            <person name="Arai W."/>
            <person name="Tsubouchi T."/>
            <person name="Morono Y."/>
            <person name="Uchiyama I."/>
            <person name="Ito T."/>
            <person name="Fujiyama A."/>
            <person name="Inagaki F."/>
            <person name="Takami H."/>
        </authorList>
    </citation>
    <scope>NUCLEOTIDE SEQUENCE</scope>
    <source>
        <strain evidence="1">Expedition CK06-06</strain>
    </source>
</reference>
<dbReference type="InterPro" id="IPR011050">
    <property type="entry name" value="Pectin_lyase_fold/virulence"/>
</dbReference>
<feature type="non-terminal residue" evidence="1">
    <location>
        <position position="244"/>
    </location>
</feature>
<comment type="caution">
    <text evidence="1">The sequence shown here is derived from an EMBL/GenBank/DDBJ whole genome shotgun (WGS) entry which is preliminary data.</text>
</comment>
<dbReference type="Gene3D" id="2.160.20.10">
    <property type="entry name" value="Single-stranded right-handed beta-helix, Pectin lyase-like"/>
    <property type="match status" value="1"/>
</dbReference>
<evidence type="ECO:0000313" key="1">
    <source>
        <dbReference type="EMBL" id="GAG28672.1"/>
    </source>
</evidence>
<dbReference type="InterPro" id="IPR012334">
    <property type="entry name" value="Pectin_lyas_fold"/>
</dbReference>
<gene>
    <name evidence="1" type="ORF">S01H1_71487</name>
</gene>
<sequence>NTYTYVYKQNRDNVVNFTAKPEQGYRVKSWSGTDKDPSWNTNINMLTVDGSEYVHIEFEPDITRNLLVPSQYSTIEDAIVTADQHGTNIIVGRGVHTVSDPNGIDFQGKNITLMSIDPDDPDVIANTIIDCQGSRFNSRRAFWFHSGEDHNTKVMGFTIRNGFMTGAVGINGGIPGYYLDPNDDTTPFVQASGTDATGTAYGGAILCENASSPTITNCVITDCNVVGAIGGLGISGTFRDATSS</sequence>
<protein>
    <recommendedName>
        <fullName evidence="2">Bacterial repeat domain-containing protein</fullName>
    </recommendedName>
</protein>
<dbReference type="SUPFAM" id="SSF51126">
    <property type="entry name" value="Pectin lyase-like"/>
    <property type="match status" value="1"/>
</dbReference>